<feature type="domain" description="RNA polymerase sigma-70 region 2" evidence="6">
    <location>
        <begin position="50"/>
        <end position="115"/>
    </location>
</feature>
<dbReference type="InterPro" id="IPR039425">
    <property type="entry name" value="RNA_pol_sigma-70-like"/>
</dbReference>
<keyword evidence="4" id="KW-0238">DNA-binding</keyword>
<evidence type="ECO:0000259" key="7">
    <source>
        <dbReference type="Pfam" id="PF08281"/>
    </source>
</evidence>
<dbReference type="InterPro" id="IPR036388">
    <property type="entry name" value="WH-like_DNA-bd_sf"/>
</dbReference>
<keyword evidence="3" id="KW-0731">Sigma factor</keyword>
<dbReference type="Proteomes" id="UP000477285">
    <property type="component" value="Unassembled WGS sequence"/>
</dbReference>
<reference evidence="8 9" key="1">
    <citation type="journal article" date="2019" name="Nat. Med.">
        <title>A library of human gut bacterial isolates paired with longitudinal multiomics data enables mechanistic microbiome research.</title>
        <authorList>
            <person name="Poyet M."/>
            <person name="Groussin M."/>
            <person name="Gibbons S.M."/>
            <person name="Avila-Pacheco J."/>
            <person name="Jiang X."/>
            <person name="Kearney S.M."/>
            <person name="Perrotta A.R."/>
            <person name="Berdy B."/>
            <person name="Zhao S."/>
            <person name="Lieberman T.D."/>
            <person name="Swanson P.K."/>
            <person name="Smith M."/>
            <person name="Roesemann S."/>
            <person name="Alexander J.E."/>
            <person name="Rich S.A."/>
            <person name="Livny J."/>
            <person name="Vlamakis H."/>
            <person name="Clish C."/>
            <person name="Bullock K."/>
            <person name="Deik A."/>
            <person name="Scott J."/>
            <person name="Pierce K.A."/>
            <person name="Xavier R.J."/>
            <person name="Alm E.J."/>
        </authorList>
    </citation>
    <scope>NUCLEOTIDE SEQUENCE [LARGE SCALE GENOMIC DNA]</scope>
    <source>
        <strain evidence="8 9">BIOML-A1</strain>
    </source>
</reference>
<dbReference type="GO" id="GO:0003677">
    <property type="term" value="F:DNA binding"/>
    <property type="evidence" value="ECO:0007669"/>
    <property type="project" value="UniProtKB-KW"/>
</dbReference>
<protein>
    <submittedName>
        <fullName evidence="8">Sigma-70 family RNA polymerase sigma factor</fullName>
    </submittedName>
</protein>
<name>A0A6L8T0Z4_9FIRM</name>
<evidence type="ECO:0000256" key="5">
    <source>
        <dbReference type="ARBA" id="ARBA00023163"/>
    </source>
</evidence>
<evidence type="ECO:0000256" key="3">
    <source>
        <dbReference type="ARBA" id="ARBA00023082"/>
    </source>
</evidence>
<dbReference type="PANTHER" id="PTHR43133:SF8">
    <property type="entry name" value="RNA POLYMERASE SIGMA FACTOR HI_1459-RELATED"/>
    <property type="match status" value="1"/>
</dbReference>
<dbReference type="NCBIfam" id="TIGR02937">
    <property type="entry name" value="sigma70-ECF"/>
    <property type="match status" value="1"/>
</dbReference>
<dbReference type="InterPro" id="IPR013249">
    <property type="entry name" value="RNA_pol_sigma70_r4_t2"/>
</dbReference>
<dbReference type="InterPro" id="IPR013325">
    <property type="entry name" value="RNA_pol_sigma_r2"/>
</dbReference>
<dbReference type="EMBL" id="WWVQ01000010">
    <property type="protein sequence ID" value="MZL32813.1"/>
    <property type="molecule type" value="Genomic_DNA"/>
</dbReference>
<dbReference type="GO" id="GO:0006352">
    <property type="term" value="P:DNA-templated transcription initiation"/>
    <property type="evidence" value="ECO:0007669"/>
    <property type="project" value="InterPro"/>
</dbReference>
<evidence type="ECO:0000259" key="6">
    <source>
        <dbReference type="Pfam" id="PF04542"/>
    </source>
</evidence>
<dbReference type="InterPro" id="IPR014284">
    <property type="entry name" value="RNA_pol_sigma-70_dom"/>
</dbReference>
<dbReference type="Gene3D" id="1.10.10.10">
    <property type="entry name" value="Winged helix-like DNA-binding domain superfamily/Winged helix DNA-binding domain"/>
    <property type="match status" value="1"/>
</dbReference>
<dbReference type="SUPFAM" id="SSF88659">
    <property type="entry name" value="Sigma3 and sigma4 domains of RNA polymerase sigma factors"/>
    <property type="match status" value="1"/>
</dbReference>
<comment type="caution">
    <text evidence="8">The sequence shown here is derived from an EMBL/GenBank/DDBJ whole genome shotgun (WGS) entry which is preliminary data.</text>
</comment>
<dbReference type="Pfam" id="PF08281">
    <property type="entry name" value="Sigma70_r4_2"/>
    <property type="match status" value="1"/>
</dbReference>
<dbReference type="InterPro" id="IPR007627">
    <property type="entry name" value="RNA_pol_sigma70_r2"/>
</dbReference>
<evidence type="ECO:0000256" key="4">
    <source>
        <dbReference type="ARBA" id="ARBA00023125"/>
    </source>
</evidence>
<evidence type="ECO:0000313" key="8">
    <source>
        <dbReference type="EMBL" id="MZL32813.1"/>
    </source>
</evidence>
<dbReference type="AlphaFoldDB" id="A0A6L8T0Z4"/>
<evidence type="ECO:0000313" key="9">
    <source>
        <dbReference type="Proteomes" id="UP000477285"/>
    </source>
</evidence>
<dbReference type="SUPFAM" id="SSF88946">
    <property type="entry name" value="Sigma2 domain of RNA polymerase sigma factors"/>
    <property type="match status" value="1"/>
</dbReference>
<dbReference type="CDD" id="cd06171">
    <property type="entry name" value="Sigma70_r4"/>
    <property type="match status" value="1"/>
</dbReference>
<dbReference type="InterPro" id="IPR013324">
    <property type="entry name" value="RNA_pol_sigma_r3/r4-like"/>
</dbReference>
<accession>A0A6L8T0Z4</accession>
<dbReference type="Gene3D" id="1.10.1740.10">
    <property type="match status" value="1"/>
</dbReference>
<evidence type="ECO:0000256" key="1">
    <source>
        <dbReference type="ARBA" id="ARBA00010641"/>
    </source>
</evidence>
<comment type="similarity">
    <text evidence="1">Belongs to the sigma-70 factor family. ECF subfamily.</text>
</comment>
<dbReference type="RefSeq" id="WP_161233536.1">
    <property type="nucleotide sequence ID" value="NZ_JAAIPM010000053.1"/>
</dbReference>
<proteinExistence type="inferred from homology"/>
<organism evidence="8 9">
    <name type="scientific">Blautia wexlerae</name>
    <dbReference type="NCBI Taxonomy" id="418240"/>
    <lineage>
        <taxon>Bacteria</taxon>
        <taxon>Bacillati</taxon>
        <taxon>Bacillota</taxon>
        <taxon>Clostridia</taxon>
        <taxon>Lachnospirales</taxon>
        <taxon>Lachnospiraceae</taxon>
        <taxon>Blautia</taxon>
    </lineage>
</organism>
<dbReference type="GO" id="GO:0016987">
    <property type="term" value="F:sigma factor activity"/>
    <property type="evidence" value="ECO:0007669"/>
    <property type="project" value="UniProtKB-KW"/>
</dbReference>
<keyword evidence="2" id="KW-0805">Transcription regulation</keyword>
<evidence type="ECO:0000256" key="2">
    <source>
        <dbReference type="ARBA" id="ARBA00023015"/>
    </source>
</evidence>
<gene>
    <name evidence="8" type="ORF">GT728_06225</name>
</gene>
<dbReference type="Pfam" id="PF04542">
    <property type="entry name" value="Sigma70_r2"/>
    <property type="match status" value="1"/>
</dbReference>
<dbReference type="PANTHER" id="PTHR43133">
    <property type="entry name" value="RNA POLYMERASE ECF-TYPE SIGMA FACTO"/>
    <property type="match status" value="1"/>
</dbReference>
<keyword evidence="5" id="KW-0804">Transcription</keyword>
<sequence length="210" mass="24735">MLIKRTKERSQEITPDNRGVIWGKELNGMATDEELYGQYLSGDETGLELLIKKYGDPLTLYIDGYLHDVHEAEDLMMETFSWLFTKKPRIRDGCFKAYLYKAARHMALRHKSRRRIIFSLDDLTREPEAQTLVEEVIRTKERNQILHLCMEELNPDYREALYLTYFEGMSYQQAAEVMGKSVKQITNMVYRGKERLRGLLKREGITNVEK</sequence>
<feature type="domain" description="RNA polymerase sigma factor 70 region 4 type 2" evidence="7">
    <location>
        <begin position="144"/>
        <end position="196"/>
    </location>
</feature>